<sequence length="203" mass="23964">MDSSPLSRKGEIEGVFSLTGGLVFAERRLWYFTLVHQSVPHALRRNKFPWSLVWKLVMHVLVYFYDARWIQSQLKLQRKLKKLILSSQEQVLPSLIYSWYSLNLEERQRLLDYSLLKALVMAICLMNVRIWYPVSNCWWCDWSMGSARRNSFEARRCINVLKAAQGSFGQVYYAYKFQTSPICFFSSMQVCSLKFTLKLMVQS</sequence>
<comment type="caution">
    <text evidence="1">The sequence shown here is derived from an EMBL/GenBank/DDBJ whole genome shotgun (WGS) entry which is preliminary data.</text>
</comment>
<dbReference type="EMBL" id="JAYMYQ010000005">
    <property type="protein sequence ID" value="KAK7329126.1"/>
    <property type="molecule type" value="Genomic_DNA"/>
</dbReference>
<accession>A0AAN9L5K3</accession>
<proteinExistence type="predicted"/>
<keyword evidence="2" id="KW-1185">Reference proteome</keyword>
<reference evidence="1 2" key="1">
    <citation type="submission" date="2024-01" db="EMBL/GenBank/DDBJ databases">
        <title>The genomes of 5 underutilized Papilionoideae crops provide insights into root nodulation and disease resistanc.</title>
        <authorList>
            <person name="Jiang F."/>
        </authorList>
    </citation>
    <scope>NUCLEOTIDE SEQUENCE [LARGE SCALE GENOMIC DNA]</scope>
    <source>
        <strain evidence="1">LVBAO_FW01</strain>
        <tissue evidence="1">Leaves</tissue>
    </source>
</reference>
<gene>
    <name evidence="1" type="ORF">VNO77_23272</name>
</gene>
<dbReference type="AlphaFoldDB" id="A0AAN9L5K3"/>
<dbReference type="Proteomes" id="UP001367508">
    <property type="component" value="Unassembled WGS sequence"/>
</dbReference>
<organism evidence="1 2">
    <name type="scientific">Canavalia gladiata</name>
    <name type="common">Sword bean</name>
    <name type="synonym">Dolichos gladiatus</name>
    <dbReference type="NCBI Taxonomy" id="3824"/>
    <lineage>
        <taxon>Eukaryota</taxon>
        <taxon>Viridiplantae</taxon>
        <taxon>Streptophyta</taxon>
        <taxon>Embryophyta</taxon>
        <taxon>Tracheophyta</taxon>
        <taxon>Spermatophyta</taxon>
        <taxon>Magnoliopsida</taxon>
        <taxon>eudicotyledons</taxon>
        <taxon>Gunneridae</taxon>
        <taxon>Pentapetalae</taxon>
        <taxon>rosids</taxon>
        <taxon>fabids</taxon>
        <taxon>Fabales</taxon>
        <taxon>Fabaceae</taxon>
        <taxon>Papilionoideae</taxon>
        <taxon>50 kb inversion clade</taxon>
        <taxon>NPAAA clade</taxon>
        <taxon>indigoferoid/millettioid clade</taxon>
        <taxon>Phaseoleae</taxon>
        <taxon>Canavalia</taxon>
    </lineage>
</organism>
<name>A0AAN9L5K3_CANGL</name>
<protein>
    <submittedName>
        <fullName evidence="1">Uncharacterized protein</fullName>
    </submittedName>
</protein>
<evidence type="ECO:0000313" key="1">
    <source>
        <dbReference type="EMBL" id="KAK7329126.1"/>
    </source>
</evidence>
<evidence type="ECO:0000313" key="2">
    <source>
        <dbReference type="Proteomes" id="UP001367508"/>
    </source>
</evidence>